<dbReference type="Proteomes" id="UP001071478">
    <property type="component" value="Unassembled WGS sequence"/>
</dbReference>
<protein>
    <submittedName>
        <fullName evidence="3">Uncharacterized protein</fullName>
    </submittedName>
</protein>
<dbReference type="RefSeq" id="WP_200254577.1">
    <property type="nucleotide sequence ID" value="NZ_JAENIQ020000004.1"/>
</dbReference>
<organism evidence="3 4">
    <name type="scientific">Corynebacterium pygosceleis</name>
    <dbReference type="NCBI Taxonomy" id="2800406"/>
    <lineage>
        <taxon>Bacteria</taxon>
        <taxon>Bacillati</taxon>
        <taxon>Actinomycetota</taxon>
        <taxon>Actinomycetes</taxon>
        <taxon>Mycobacteriales</taxon>
        <taxon>Corynebacteriaceae</taxon>
        <taxon>Corynebacterium</taxon>
    </lineage>
</organism>
<feature type="compositionally biased region" description="Acidic residues" evidence="1">
    <location>
        <begin position="45"/>
        <end position="55"/>
    </location>
</feature>
<evidence type="ECO:0000313" key="4">
    <source>
        <dbReference type="Proteomes" id="UP001071478"/>
    </source>
</evidence>
<accession>A0A9Q4GL94</accession>
<dbReference type="AlphaFoldDB" id="A0A9Q4GL94"/>
<name>A0A9Q4GL94_9CORY</name>
<evidence type="ECO:0000313" key="2">
    <source>
        <dbReference type="EMBL" id="MCX7445680.1"/>
    </source>
</evidence>
<evidence type="ECO:0000313" key="3">
    <source>
        <dbReference type="EMBL" id="MCX7468982.1"/>
    </source>
</evidence>
<evidence type="ECO:0000256" key="1">
    <source>
        <dbReference type="SAM" id="MobiDB-lite"/>
    </source>
</evidence>
<proteinExistence type="predicted"/>
<keyword evidence="5" id="KW-1185">Reference proteome</keyword>
<comment type="caution">
    <text evidence="3">The sequence shown here is derived from an EMBL/GenBank/DDBJ whole genome shotgun (WGS) entry which is preliminary data.</text>
</comment>
<gene>
    <name evidence="2" type="ORF">OS125_10585</name>
    <name evidence="3" type="ORF">OS129_08865</name>
</gene>
<sequence>MTDPIGTDKNPDEVLEGDAVAADLREAADTVHERAVHEKQAIIDREEDDNEEATQ</sequence>
<feature type="compositionally biased region" description="Basic and acidic residues" evidence="1">
    <location>
        <begin position="31"/>
        <end position="44"/>
    </location>
</feature>
<reference evidence="3" key="1">
    <citation type="submission" date="2022-11" db="EMBL/GenBank/DDBJ databases">
        <title>Corynebacterium sp. isolated from Penguins.</title>
        <authorList>
            <person name="Sedlar K."/>
            <person name="Svec P."/>
        </authorList>
    </citation>
    <scope>NUCLEOTIDE SEQUENCE</scope>
    <source>
        <strain evidence="2">P7003</strain>
        <strain evidence="3">P7374</strain>
    </source>
</reference>
<dbReference type="EMBL" id="JAPMKV010000007">
    <property type="protein sequence ID" value="MCX7445680.1"/>
    <property type="molecule type" value="Genomic_DNA"/>
</dbReference>
<evidence type="ECO:0000313" key="5">
    <source>
        <dbReference type="Proteomes" id="UP001081709"/>
    </source>
</evidence>
<dbReference type="EMBL" id="JAPMKU010000004">
    <property type="protein sequence ID" value="MCX7468982.1"/>
    <property type="molecule type" value="Genomic_DNA"/>
</dbReference>
<dbReference type="Proteomes" id="UP001081709">
    <property type="component" value="Unassembled WGS sequence"/>
</dbReference>
<feature type="region of interest" description="Disordered" evidence="1">
    <location>
        <begin position="31"/>
        <end position="55"/>
    </location>
</feature>